<name>A0ABP9M278_9BURK</name>
<keyword evidence="6 7" id="KW-0012">Acyltransferase</keyword>
<evidence type="ECO:0000313" key="7">
    <source>
        <dbReference type="EMBL" id="GAA5089866.1"/>
    </source>
</evidence>
<keyword evidence="3" id="KW-0997">Cell inner membrane</keyword>
<accession>A0ABP9M278</accession>
<dbReference type="InterPro" id="IPR004960">
    <property type="entry name" value="LipA_acyltrans"/>
</dbReference>
<organism evidence="7 8">
    <name type="scientific">Paenalcaligenes hermetiae</name>
    <dbReference type="NCBI Taxonomy" id="1157987"/>
    <lineage>
        <taxon>Bacteria</taxon>
        <taxon>Pseudomonadati</taxon>
        <taxon>Pseudomonadota</taxon>
        <taxon>Betaproteobacteria</taxon>
        <taxon>Burkholderiales</taxon>
        <taxon>Alcaligenaceae</taxon>
        <taxon>Paenalcaligenes</taxon>
    </lineage>
</organism>
<dbReference type="PANTHER" id="PTHR30606">
    <property type="entry name" value="LIPID A BIOSYNTHESIS LAUROYL ACYLTRANSFERASE"/>
    <property type="match status" value="1"/>
</dbReference>
<keyword evidence="2" id="KW-1003">Cell membrane</keyword>
<evidence type="ECO:0000256" key="1">
    <source>
        <dbReference type="ARBA" id="ARBA00004533"/>
    </source>
</evidence>
<evidence type="ECO:0000256" key="4">
    <source>
        <dbReference type="ARBA" id="ARBA00022679"/>
    </source>
</evidence>
<evidence type="ECO:0000256" key="5">
    <source>
        <dbReference type="ARBA" id="ARBA00023136"/>
    </source>
</evidence>
<dbReference type="PANTHER" id="PTHR30606:SF10">
    <property type="entry name" value="PHOSPHATIDYLINOSITOL MANNOSIDE ACYLTRANSFERASE"/>
    <property type="match status" value="1"/>
</dbReference>
<dbReference type="Proteomes" id="UP001500227">
    <property type="component" value="Unassembled WGS sequence"/>
</dbReference>
<dbReference type="EMBL" id="BAABKD010000009">
    <property type="protein sequence ID" value="GAA5089866.1"/>
    <property type="molecule type" value="Genomic_DNA"/>
</dbReference>
<comment type="subcellular location">
    <subcellularLocation>
        <location evidence="1">Cell inner membrane</location>
    </subcellularLocation>
</comment>
<evidence type="ECO:0000256" key="3">
    <source>
        <dbReference type="ARBA" id="ARBA00022519"/>
    </source>
</evidence>
<keyword evidence="4" id="KW-0808">Transferase</keyword>
<dbReference type="GO" id="GO:0016746">
    <property type="term" value="F:acyltransferase activity"/>
    <property type="evidence" value="ECO:0007669"/>
    <property type="project" value="UniProtKB-KW"/>
</dbReference>
<protein>
    <submittedName>
        <fullName evidence="7">Lysophospholipid acyltransferase family protein</fullName>
    </submittedName>
</protein>
<sequence length="257" mass="28617">MYLFPGRYRNRLRTNAAQAGYDSPAFARQAAAETGAMILETPKVWLDTPTCLHKCISTDEHVVTQALAEGKGVLYLTPHLGCFEITARTLVKHGPITVMFRPPRQAFIEPAMRESRNMPGLNAVPASVRGIREFLRALKRGEAVGMLPDQVPSSGDGMWAPFFGRAAYTMTLAAKLALQTNVPVVLTAGERLPKGQGWRIHYLRLHLPEPATLESMVYAINNAMETLIQRFPAQYLWSYNRYKIPPEAPAIPSSLQR</sequence>
<reference evidence="8" key="1">
    <citation type="journal article" date="2019" name="Int. J. Syst. Evol. Microbiol.">
        <title>The Global Catalogue of Microorganisms (GCM) 10K type strain sequencing project: providing services to taxonomists for standard genome sequencing and annotation.</title>
        <authorList>
            <consortium name="The Broad Institute Genomics Platform"/>
            <consortium name="The Broad Institute Genome Sequencing Center for Infectious Disease"/>
            <person name="Wu L."/>
            <person name="Ma J."/>
        </authorList>
    </citation>
    <scope>NUCLEOTIDE SEQUENCE [LARGE SCALE GENOMIC DNA]</scope>
    <source>
        <strain evidence="8">JCM 18423</strain>
    </source>
</reference>
<keyword evidence="5" id="KW-0472">Membrane</keyword>
<evidence type="ECO:0000256" key="2">
    <source>
        <dbReference type="ARBA" id="ARBA00022475"/>
    </source>
</evidence>
<keyword evidence="8" id="KW-1185">Reference proteome</keyword>
<comment type="caution">
    <text evidence="7">The sequence shown here is derived from an EMBL/GenBank/DDBJ whole genome shotgun (WGS) entry which is preliminary data.</text>
</comment>
<proteinExistence type="predicted"/>
<dbReference type="CDD" id="cd07984">
    <property type="entry name" value="LPLAT_LABLAT-like"/>
    <property type="match status" value="1"/>
</dbReference>
<gene>
    <name evidence="7" type="ORF">GCM10023337_13370</name>
</gene>
<dbReference type="Pfam" id="PF03279">
    <property type="entry name" value="Lip_A_acyltrans"/>
    <property type="match status" value="1"/>
</dbReference>
<evidence type="ECO:0000313" key="8">
    <source>
        <dbReference type="Proteomes" id="UP001500227"/>
    </source>
</evidence>
<dbReference type="NCBIfam" id="NF006487">
    <property type="entry name" value="PRK08905.1"/>
    <property type="match status" value="1"/>
</dbReference>
<evidence type="ECO:0000256" key="6">
    <source>
        <dbReference type="ARBA" id="ARBA00023315"/>
    </source>
</evidence>